<name>A0A1G7S984_9PROT</name>
<dbReference type="InterPro" id="IPR006076">
    <property type="entry name" value="FAD-dep_OxRdtase"/>
</dbReference>
<feature type="domain" description="FAD dependent oxidoreductase" evidence="2">
    <location>
        <begin position="7"/>
        <end position="350"/>
    </location>
</feature>
<accession>A0A1G7S984</accession>
<sequence>MADREADILIVGGGIAGASLAATLAADRGDGGGIVVLEGERQPGYHATGRSAAMYIVDYGPPVIRALTQASGAFFRDPPAGFSDKPLLTPRGLLSFAVPGEDAAFEQELAQSLTLSEISVDEALARCPVLKREVVGRAAAADAAEEIDVAALHQGYLAQFKKLGGEAVTGAEIETIERAGGTWRVRTDAATWTAATLVNAAGAWVDAIARMAGVRQLGFTPKQRSAILADTTPEMDSAGWPMVLDISGTFYFKPESGHLLVSPADATPTDPGDVRPDELDVAVAADRLERHTALSVRRIAQSWAGQRTFAPDHTPVIGADPREPGFFWLAGQGGYGIQTAPAVSRISADLLAGREVSMPDIPLADLRPDRFDAGA</sequence>
<evidence type="ECO:0000313" key="3">
    <source>
        <dbReference type="EMBL" id="SDG19553.1"/>
    </source>
</evidence>
<dbReference type="EMBL" id="FNCE01000006">
    <property type="protein sequence ID" value="SDG19553.1"/>
    <property type="molecule type" value="Genomic_DNA"/>
</dbReference>
<dbReference type="AlphaFoldDB" id="A0A1G7S984"/>
<proteinExistence type="predicted"/>
<evidence type="ECO:0000259" key="2">
    <source>
        <dbReference type="Pfam" id="PF01266"/>
    </source>
</evidence>
<evidence type="ECO:0000256" key="1">
    <source>
        <dbReference type="ARBA" id="ARBA00023002"/>
    </source>
</evidence>
<dbReference type="Gene3D" id="3.30.9.10">
    <property type="entry name" value="D-Amino Acid Oxidase, subunit A, domain 2"/>
    <property type="match status" value="1"/>
</dbReference>
<dbReference type="Proteomes" id="UP000199415">
    <property type="component" value="Unassembled WGS sequence"/>
</dbReference>
<dbReference type="SUPFAM" id="SSF51905">
    <property type="entry name" value="FAD/NAD(P)-binding domain"/>
    <property type="match status" value="1"/>
</dbReference>
<dbReference type="STRING" id="1082479.SAMN05216241_106167"/>
<dbReference type="RefSeq" id="WP_090020223.1">
    <property type="nucleotide sequence ID" value="NZ_FNCE01000006.1"/>
</dbReference>
<gene>
    <name evidence="3" type="ORF">SAMN05216241_106167</name>
</gene>
<keyword evidence="4" id="KW-1185">Reference proteome</keyword>
<dbReference type="OrthoDB" id="7421214at2"/>
<keyword evidence="1" id="KW-0560">Oxidoreductase</keyword>
<dbReference type="PANTHER" id="PTHR13847">
    <property type="entry name" value="SARCOSINE DEHYDROGENASE-RELATED"/>
    <property type="match status" value="1"/>
</dbReference>
<dbReference type="PANTHER" id="PTHR13847:SF287">
    <property type="entry name" value="FAD-DEPENDENT OXIDOREDUCTASE DOMAIN-CONTAINING PROTEIN 1"/>
    <property type="match status" value="1"/>
</dbReference>
<dbReference type="GO" id="GO:0016491">
    <property type="term" value="F:oxidoreductase activity"/>
    <property type="evidence" value="ECO:0007669"/>
    <property type="project" value="UniProtKB-KW"/>
</dbReference>
<reference evidence="3 4" key="1">
    <citation type="submission" date="2016-10" db="EMBL/GenBank/DDBJ databases">
        <authorList>
            <person name="de Groot N.N."/>
        </authorList>
    </citation>
    <scope>NUCLEOTIDE SEQUENCE [LARGE SCALE GENOMIC DNA]</scope>
    <source>
        <strain evidence="3 4">DSM 25584</strain>
    </source>
</reference>
<dbReference type="Pfam" id="PF01266">
    <property type="entry name" value="DAO"/>
    <property type="match status" value="1"/>
</dbReference>
<protein>
    <submittedName>
        <fullName evidence="3">D-arginine dehydrogenase</fullName>
    </submittedName>
</protein>
<dbReference type="Gene3D" id="3.50.50.60">
    <property type="entry name" value="FAD/NAD(P)-binding domain"/>
    <property type="match status" value="1"/>
</dbReference>
<dbReference type="InterPro" id="IPR036188">
    <property type="entry name" value="FAD/NAD-bd_sf"/>
</dbReference>
<evidence type="ECO:0000313" key="4">
    <source>
        <dbReference type="Proteomes" id="UP000199415"/>
    </source>
</evidence>
<dbReference type="GO" id="GO:0005737">
    <property type="term" value="C:cytoplasm"/>
    <property type="evidence" value="ECO:0007669"/>
    <property type="project" value="TreeGrafter"/>
</dbReference>
<organism evidence="3 4">
    <name type="scientific">Limimonas halophila</name>
    <dbReference type="NCBI Taxonomy" id="1082479"/>
    <lineage>
        <taxon>Bacteria</taxon>
        <taxon>Pseudomonadati</taxon>
        <taxon>Pseudomonadota</taxon>
        <taxon>Alphaproteobacteria</taxon>
        <taxon>Rhodospirillales</taxon>
        <taxon>Rhodovibrionaceae</taxon>
        <taxon>Limimonas</taxon>
    </lineage>
</organism>